<gene>
    <name evidence="1" type="ORF">MYCIT1_LOCUS2703</name>
</gene>
<dbReference type="AlphaFoldDB" id="A0AAD2GSS5"/>
<keyword evidence="2" id="KW-1185">Reference proteome</keyword>
<accession>A0AAD2GSS5</accession>
<comment type="caution">
    <text evidence="1">The sequence shown here is derived from an EMBL/GenBank/DDBJ whole genome shotgun (WGS) entry which is preliminary data.</text>
</comment>
<dbReference type="Proteomes" id="UP001295794">
    <property type="component" value="Unassembled WGS sequence"/>
</dbReference>
<evidence type="ECO:0000313" key="1">
    <source>
        <dbReference type="EMBL" id="CAK5263308.1"/>
    </source>
</evidence>
<reference evidence="1" key="1">
    <citation type="submission" date="2023-11" db="EMBL/GenBank/DDBJ databases">
        <authorList>
            <person name="De Vega J J."/>
            <person name="De Vega J J."/>
        </authorList>
    </citation>
    <scope>NUCLEOTIDE SEQUENCE</scope>
</reference>
<sequence length="61" mass="6902">AHKDPRLLQITCSIDAARVRFSQCILFNWLHILLCGVPSYCVAFRGVMGAYFSIEWSLVQG</sequence>
<dbReference type="EMBL" id="CAVNYO010000038">
    <property type="protein sequence ID" value="CAK5263308.1"/>
    <property type="molecule type" value="Genomic_DNA"/>
</dbReference>
<proteinExistence type="predicted"/>
<evidence type="ECO:0000313" key="2">
    <source>
        <dbReference type="Proteomes" id="UP001295794"/>
    </source>
</evidence>
<name>A0AAD2GSS5_9AGAR</name>
<organism evidence="1 2">
    <name type="scientific">Mycena citricolor</name>
    <dbReference type="NCBI Taxonomy" id="2018698"/>
    <lineage>
        <taxon>Eukaryota</taxon>
        <taxon>Fungi</taxon>
        <taxon>Dikarya</taxon>
        <taxon>Basidiomycota</taxon>
        <taxon>Agaricomycotina</taxon>
        <taxon>Agaricomycetes</taxon>
        <taxon>Agaricomycetidae</taxon>
        <taxon>Agaricales</taxon>
        <taxon>Marasmiineae</taxon>
        <taxon>Mycenaceae</taxon>
        <taxon>Mycena</taxon>
    </lineage>
</organism>
<protein>
    <submittedName>
        <fullName evidence="1">Uncharacterized protein</fullName>
    </submittedName>
</protein>
<feature type="non-terminal residue" evidence="1">
    <location>
        <position position="1"/>
    </location>
</feature>